<dbReference type="PANTHER" id="PTHR18966">
    <property type="entry name" value="IONOTROPIC GLUTAMATE RECEPTOR"/>
    <property type="match status" value="1"/>
</dbReference>
<keyword evidence="1" id="KW-0812">Transmembrane</keyword>
<dbReference type="WBParaSite" id="nRc.2.0.1.t03208-RA">
    <property type="protein sequence ID" value="nRc.2.0.1.t03208-RA"/>
    <property type="gene ID" value="nRc.2.0.1.g03208"/>
</dbReference>
<dbReference type="Gene3D" id="3.40.190.10">
    <property type="entry name" value="Periplasmic binding protein-like II"/>
    <property type="match status" value="2"/>
</dbReference>
<dbReference type="SUPFAM" id="SSF53850">
    <property type="entry name" value="Periplasmic binding protein-like II"/>
    <property type="match status" value="1"/>
</dbReference>
<dbReference type="InterPro" id="IPR015683">
    <property type="entry name" value="Ionotropic_Glu_rcpt"/>
</dbReference>
<evidence type="ECO:0000313" key="2">
    <source>
        <dbReference type="Proteomes" id="UP000887565"/>
    </source>
</evidence>
<dbReference type="Proteomes" id="UP000887565">
    <property type="component" value="Unplaced"/>
</dbReference>
<keyword evidence="1" id="KW-1133">Transmembrane helix</keyword>
<name>A0A915HMM6_ROMCU</name>
<accession>A0A915HMM6</accession>
<feature type="transmembrane region" description="Helical" evidence="1">
    <location>
        <begin position="103"/>
        <end position="124"/>
    </location>
</feature>
<evidence type="ECO:0000256" key="1">
    <source>
        <dbReference type="SAM" id="Phobius"/>
    </source>
</evidence>
<protein>
    <submittedName>
        <fullName evidence="3">Uncharacterized protein</fullName>
    </submittedName>
</protein>
<keyword evidence="1" id="KW-0472">Membrane</keyword>
<proteinExistence type="predicted"/>
<organism evidence="2 3">
    <name type="scientific">Romanomermis culicivorax</name>
    <name type="common">Nematode worm</name>
    <dbReference type="NCBI Taxonomy" id="13658"/>
    <lineage>
        <taxon>Eukaryota</taxon>
        <taxon>Metazoa</taxon>
        <taxon>Ecdysozoa</taxon>
        <taxon>Nematoda</taxon>
        <taxon>Enoplea</taxon>
        <taxon>Dorylaimia</taxon>
        <taxon>Mermithida</taxon>
        <taxon>Mermithoidea</taxon>
        <taxon>Mermithidae</taxon>
        <taxon>Romanomermis</taxon>
    </lineage>
</organism>
<sequence length="222" mass="25161">MSSNVNYSELDAFIWDSTRLEYEAARSCDLITSGGVFGRAAYGIGLPKNSDWTDIISLAILHMHESGEMEDMDAKWITGKSKIPCKADDDAPVRLGLMNMRDLFILVAGGMAFGAVFIIIEIVYSKRKAKRLRRKQLGLYYVCSLLDENRDSCRFSKHSIFMRLEERQVEDICLPNEFFKFCSAIHDNNRRRSSSIDSTTSLTVSSSLVPPEPTKLMKRPLK</sequence>
<keyword evidence="2" id="KW-1185">Reference proteome</keyword>
<evidence type="ECO:0000313" key="3">
    <source>
        <dbReference type="WBParaSite" id="nRc.2.0.1.t03208-RA"/>
    </source>
</evidence>
<dbReference type="AlphaFoldDB" id="A0A915HMM6"/>
<reference evidence="3" key="1">
    <citation type="submission" date="2022-11" db="UniProtKB">
        <authorList>
            <consortium name="WormBaseParasite"/>
        </authorList>
    </citation>
    <scope>IDENTIFICATION</scope>
</reference>